<evidence type="ECO:0000256" key="4">
    <source>
        <dbReference type="SAM" id="MobiDB-lite"/>
    </source>
</evidence>
<keyword evidence="1" id="KW-0328">Glycosyltransferase</keyword>
<dbReference type="Pfam" id="PF08063">
    <property type="entry name" value="Zn_ribbon_PADR1"/>
    <property type="match status" value="1"/>
</dbReference>
<evidence type="ECO:0000313" key="6">
    <source>
        <dbReference type="EMBL" id="CDP20882.1"/>
    </source>
</evidence>
<dbReference type="InterPro" id="IPR036420">
    <property type="entry name" value="BRCT_dom_sf"/>
</dbReference>
<dbReference type="InterPro" id="IPR050800">
    <property type="entry name" value="ARTD/PARP"/>
</dbReference>
<dbReference type="GO" id="GO:0008270">
    <property type="term" value="F:zinc ion binding"/>
    <property type="evidence" value="ECO:0007669"/>
    <property type="project" value="InterPro"/>
</dbReference>
<evidence type="ECO:0000256" key="2">
    <source>
        <dbReference type="ARBA" id="ARBA00022679"/>
    </source>
</evidence>
<dbReference type="InterPro" id="IPR038650">
    <property type="entry name" value="PADR1_C_dom_sf"/>
</dbReference>
<evidence type="ECO:0000313" key="7">
    <source>
        <dbReference type="Proteomes" id="UP000295252"/>
    </source>
</evidence>
<dbReference type="Pfam" id="PF00533">
    <property type="entry name" value="BRCT"/>
    <property type="match status" value="1"/>
</dbReference>
<dbReference type="PROSITE" id="PS50172">
    <property type="entry name" value="BRCT"/>
    <property type="match status" value="1"/>
</dbReference>
<dbReference type="GO" id="GO:0070212">
    <property type="term" value="P:protein poly-ADP-ribosylation"/>
    <property type="evidence" value="ECO:0007669"/>
    <property type="project" value="TreeGrafter"/>
</dbReference>
<evidence type="ECO:0000259" key="5">
    <source>
        <dbReference type="PROSITE" id="PS50172"/>
    </source>
</evidence>
<evidence type="ECO:0000256" key="3">
    <source>
        <dbReference type="ARBA" id="ARBA00023027"/>
    </source>
</evidence>
<dbReference type="PROSITE" id="PS52007">
    <property type="entry name" value="PADR1"/>
    <property type="match status" value="1"/>
</dbReference>
<dbReference type="STRING" id="49390.A0A068VJU9"/>
<dbReference type="Gene3D" id="3.40.50.10190">
    <property type="entry name" value="BRCT domain"/>
    <property type="match status" value="1"/>
</dbReference>
<dbReference type="PhylomeDB" id="A0A068VJU9"/>
<protein>
    <submittedName>
        <fullName evidence="6">DH200=94 genomic scaffold, scaffold_1925</fullName>
    </submittedName>
</protein>
<name>A0A068VJU9_COFCA</name>
<reference evidence="7" key="1">
    <citation type="journal article" date="2014" name="Science">
        <title>The coffee genome provides insight into the convergent evolution of caffeine biosynthesis.</title>
        <authorList>
            <person name="Denoeud F."/>
            <person name="Carretero-Paulet L."/>
            <person name="Dereeper A."/>
            <person name="Droc G."/>
            <person name="Guyot R."/>
            <person name="Pietrella M."/>
            <person name="Zheng C."/>
            <person name="Alberti A."/>
            <person name="Anthony F."/>
            <person name="Aprea G."/>
            <person name="Aury J.M."/>
            <person name="Bento P."/>
            <person name="Bernard M."/>
            <person name="Bocs S."/>
            <person name="Campa C."/>
            <person name="Cenci A."/>
            <person name="Combes M.C."/>
            <person name="Crouzillat D."/>
            <person name="Da Silva C."/>
            <person name="Daddiego L."/>
            <person name="De Bellis F."/>
            <person name="Dussert S."/>
            <person name="Garsmeur O."/>
            <person name="Gayraud T."/>
            <person name="Guignon V."/>
            <person name="Jahn K."/>
            <person name="Jamilloux V."/>
            <person name="Joet T."/>
            <person name="Labadie K."/>
            <person name="Lan T."/>
            <person name="Leclercq J."/>
            <person name="Lepelley M."/>
            <person name="Leroy T."/>
            <person name="Li L.T."/>
            <person name="Librado P."/>
            <person name="Lopez L."/>
            <person name="Munoz A."/>
            <person name="Noel B."/>
            <person name="Pallavicini A."/>
            <person name="Perrotta G."/>
            <person name="Poncet V."/>
            <person name="Pot D."/>
            <person name="Priyono X."/>
            <person name="Rigoreau M."/>
            <person name="Rouard M."/>
            <person name="Rozas J."/>
            <person name="Tranchant-Dubreuil C."/>
            <person name="VanBuren R."/>
            <person name="Zhang Q."/>
            <person name="Andrade A.C."/>
            <person name="Argout X."/>
            <person name="Bertrand B."/>
            <person name="de Kochko A."/>
            <person name="Graziosi G."/>
            <person name="Henry R.J."/>
            <person name="Jayarama X."/>
            <person name="Ming R."/>
            <person name="Nagai C."/>
            <person name="Rounsley S."/>
            <person name="Sankoff D."/>
            <person name="Giuliano G."/>
            <person name="Albert V.A."/>
            <person name="Wincker P."/>
            <person name="Lashermes P."/>
        </authorList>
    </citation>
    <scope>NUCLEOTIDE SEQUENCE [LARGE SCALE GENOMIC DNA]</scope>
    <source>
        <strain evidence="7">cv. DH200-94</strain>
    </source>
</reference>
<dbReference type="GO" id="GO:0003950">
    <property type="term" value="F:NAD+ poly-ADP-ribosyltransferase activity"/>
    <property type="evidence" value="ECO:0007669"/>
    <property type="project" value="TreeGrafter"/>
</dbReference>
<dbReference type="PANTHER" id="PTHR10459">
    <property type="entry name" value="DNA LIGASE"/>
    <property type="match status" value="1"/>
</dbReference>
<dbReference type="SUPFAM" id="SSF52113">
    <property type="entry name" value="BRCT domain"/>
    <property type="match status" value="1"/>
</dbReference>
<dbReference type="CDD" id="cd17747">
    <property type="entry name" value="BRCT_PARP1"/>
    <property type="match status" value="1"/>
</dbReference>
<dbReference type="GO" id="GO:1990404">
    <property type="term" value="F:NAD+-protein mono-ADP-ribosyltransferase activity"/>
    <property type="evidence" value="ECO:0007669"/>
    <property type="project" value="TreeGrafter"/>
</dbReference>
<dbReference type="AlphaFoldDB" id="A0A068VJU9"/>
<dbReference type="GO" id="GO:0006302">
    <property type="term" value="P:double-strand break repair"/>
    <property type="evidence" value="ECO:0007669"/>
    <property type="project" value="TreeGrafter"/>
</dbReference>
<dbReference type="OMA" id="AYCLVIN"/>
<dbReference type="EMBL" id="HG741009">
    <property type="protein sequence ID" value="CDP20882.1"/>
    <property type="molecule type" value="Genomic_DNA"/>
</dbReference>
<feature type="region of interest" description="Disordered" evidence="4">
    <location>
        <begin position="1"/>
        <end position="29"/>
    </location>
</feature>
<keyword evidence="2" id="KW-0808">Transferase</keyword>
<dbReference type="OrthoDB" id="429950at2759"/>
<proteinExistence type="predicted"/>
<dbReference type="InParanoid" id="A0A068VJU9"/>
<dbReference type="InterPro" id="IPR001357">
    <property type="entry name" value="BRCT_dom"/>
</dbReference>
<sequence>MSVPLSNQSPINTQISRRRYSQSGKFTSSGQNLPLHGGTLVCNGKEYTCTGEYSEWSSCTYTTKNPPRRNEPLEIPESVEKSPVSDLIIKKHQVSNSRPQRELALADKPFTGMVISLSGRLSQTHQHWRSKIEKHGGKVANHVIGVTCLVASSAERERGGSGKLAEAIETGIPVVREEWLIDSIEKKEAQPSDAYDIVSDLAVAGKGIPLDKQDPSEEAIQSIAAEVLLIFYKGDSYSKLLIGRAYC</sequence>
<dbReference type="SMART" id="SM01335">
    <property type="entry name" value="PADR1"/>
    <property type="match status" value="1"/>
</dbReference>
<keyword evidence="3" id="KW-0520">NAD</keyword>
<dbReference type="Gramene" id="CDP20882">
    <property type="protein sequence ID" value="CDP20882"/>
    <property type="gene ID" value="GSCOC_T00013582001"/>
</dbReference>
<evidence type="ECO:0000256" key="1">
    <source>
        <dbReference type="ARBA" id="ARBA00022676"/>
    </source>
</evidence>
<feature type="domain" description="BRCT" evidence="5">
    <location>
        <begin position="105"/>
        <end position="197"/>
    </location>
</feature>
<dbReference type="Proteomes" id="UP000295252">
    <property type="component" value="Unassembled WGS sequence"/>
</dbReference>
<dbReference type="Gene3D" id="2.20.25.630">
    <property type="match status" value="1"/>
</dbReference>
<dbReference type="GO" id="GO:0005730">
    <property type="term" value="C:nucleolus"/>
    <property type="evidence" value="ECO:0007669"/>
    <property type="project" value="TreeGrafter"/>
</dbReference>
<dbReference type="PANTHER" id="PTHR10459:SF106">
    <property type="entry name" value="PROTEIN ADP-RIBOSYLTRANSFERASE PARP3"/>
    <property type="match status" value="1"/>
</dbReference>
<dbReference type="InterPro" id="IPR012982">
    <property type="entry name" value="PARP1-like_PADR1_Zn_ribbon"/>
</dbReference>
<dbReference type="SMART" id="SM00292">
    <property type="entry name" value="BRCT"/>
    <property type="match status" value="1"/>
</dbReference>
<organism evidence="6 7">
    <name type="scientific">Coffea canephora</name>
    <name type="common">Robusta coffee</name>
    <dbReference type="NCBI Taxonomy" id="49390"/>
    <lineage>
        <taxon>Eukaryota</taxon>
        <taxon>Viridiplantae</taxon>
        <taxon>Streptophyta</taxon>
        <taxon>Embryophyta</taxon>
        <taxon>Tracheophyta</taxon>
        <taxon>Spermatophyta</taxon>
        <taxon>Magnoliopsida</taxon>
        <taxon>eudicotyledons</taxon>
        <taxon>Gunneridae</taxon>
        <taxon>Pentapetalae</taxon>
        <taxon>asterids</taxon>
        <taxon>lamiids</taxon>
        <taxon>Gentianales</taxon>
        <taxon>Rubiaceae</taxon>
        <taxon>Ixoroideae</taxon>
        <taxon>Gardenieae complex</taxon>
        <taxon>Bertiereae - Coffeeae clade</taxon>
        <taxon>Coffeeae</taxon>
        <taxon>Coffea</taxon>
    </lineage>
</organism>
<accession>A0A068VJU9</accession>
<gene>
    <name evidence="6" type="ORF">GSCOC_T00013582001</name>
</gene>
<keyword evidence="7" id="KW-1185">Reference proteome</keyword>